<dbReference type="GO" id="GO:0008168">
    <property type="term" value="F:methyltransferase activity"/>
    <property type="evidence" value="ECO:0007669"/>
    <property type="project" value="UniProtKB-KW"/>
</dbReference>
<dbReference type="Pfam" id="PF08241">
    <property type="entry name" value="Methyltransf_11"/>
    <property type="match status" value="1"/>
</dbReference>
<sequence>MSEMLVFDRAAVRRNRDRAAPDWPNHDFLVAEAAERLLERLEEVRRSFPLALDLGCHGGTLAPRLLGQTGVERVVQCDLSPAMARQAATNGQPALAADEEFLPFAPESFDLAVSLLSLHWVNDLPGALLQLRRALKPDGLFLGVMLGGDSLHELRASLILAESELRGGAAPRVSAFAELRDLAGLLQRAGFAMPVADRESLAVTYADPIKLLRELRGMAAANALIERPRGGLRRDVLARTFEIYAERFGTSEGRLPVTFEFLWAVGWAPHAEQPKPLRPGSAAARLADALGSAEQGSGVPVVPPDKH</sequence>
<dbReference type="InterPro" id="IPR013216">
    <property type="entry name" value="Methyltransf_11"/>
</dbReference>
<name>A0ABT5YPJ5_9PROT</name>
<proteinExistence type="predicted"/>
<evidence type="ECO:0000313" key="4">
    <source>
        <dbReference type="EMBL" id="MDF2096902.1"/>
    </source>
</evidence>
<reference evidence="4 5" key="1">
    <citation type="submission" date="2023-03" db="EMBL/GenBank/DDBJ databases">
        <title>Fodinicurvata sp. CAU 1616 isolated from sea sendiment.</title>
        <authorList>
            <person name="Kim W."/>
        </authorList>
    </citation>
    <scope>NUCLEOTIDE SEQUENCE [LARGE SCALE GENOMIC DNA]</scope>
    <source>
        <strain evidence="4 5">CAU 1616</strain>
    </source>
</reference>
<feature type="domain" description="Methyltransferase type 11" evidence="3">
    <location>
        <begin position="52"/>
        <end position="142"/>
    </location>
</feature>
<dbReference type="InterPro" id="IPR029063">
    <property type="entry name" value="SAM-dependent_MTases_sf"/>
</dbReference>
<dbReference type="PANTHER" id="PTHR13090:SF1">
    <property type="entry name" value="ARGININE-HYDROXYLASE NDUFAF5, MITOCHONDRIAL"/>
    <property type="match status" value="1"/>
</dbReference>
<dbReference type="EMBL" id="JARHUD010000008">
    <property type="protein sequence ID" value="MDF2096902.1"/>
    <property type="molecule type" value="Genomic_DNA"/>
</dbReference>
<comment type="caution">
    <text evidence="4">The sequence shown here is derived from an EMBL/GenBank/DDBJ whole genome shotgun (WGS) entry which is preliminary data.</text>
</comment>
<gene>
    <name evidence="4" type="ORF">P2G67_13045</name>
</gene>
<protein>
    <submittedName>
        <fullName evidence="4">Methyltransferase domain-containing protein</fullName>
    </submittedName>
</protein>
<dbReference type="GO" id="GO:0032259">
    <property type="term" value="P:methylation"/>
    <property type="evidence" value="ECO:0007669"/>
    <property type="project" value="UniProtKB-KW"/>
</dbReference>
<evidence type="ECO:0000313" key="5">
    <source>
        <dbReference type="Proteomes" id="UP001215503"/>
    </source>
</evidence>
<keyword evidence="1 4" id="KW-0489">Methyltransferase</keyword>
<dbReference type="SUPFAM" id="SSF53335">
    <property type="entry name" value="S-adenosyl-L-methionine-dependent methyltransferases"/>
    <property type="match status" value="1"/>
</dbReference>
<dbReference type="Gene3D" id="3.40.50.150">
    <property type="entry name" value="Vaccinia Virus protein VP39"/>
    <property type="match status" value="1"/>
</dbReference>
<keyword evidence="2" id="KW-0808">Transferase</keyword>
<evidence type="ECO:0000256" key="1">
    <source>
        <dbReference type="ARBA" id="ARBA00022603"/>
    </source>
</evidence>
<dbReference type="Proteomes" id="UP001215503">
    <property type="component" value="Unassembled WGS sequence"/>
</dbReference>
<dbReference type="RefSeq" id="WP_275823669.1">
    <property type="nucleotide sequence ID" value="NZ_JARHUD010000008.1"/>
</dbReference>
<organism evidence="4 5">
    <name type="scientific">Aquibaculum arenosum</name>
    <dbReference type="NCBI Taxonomy" id="3032591"/>
    <lineage>
        <taxon>Bacteria</taxon>
        <taxon>Pseudomonadati</taxon>
        <taxon>Pseudomonadota</taxon>
        <taxon>Alphaproteobacteria</taxon>
        <taxon>Rhodospirillales</taxon>
        <taxon>Rhodovibrionaceae</taxon>
        <taxon>Aquibaculum</taxon>
    </lineage>
</organism>
<accession>A0ABT5YPJ5</accession>
<dbReference type="InterPro" id="IPR050602">
    <property type="entry name" value="Malonyl-ACP_OMT"/>
</dbReference>
<keyword evidence="5" id="KW-1185">Reference proteome</keyword>
<evidence type="ECO:0000259" key="3">
    <source>
        <dbReference type="Pfam" id="PF08241"/>
    </source>
</evidence>
<evidence type="ECO:0000256" key="2">
    <source>
        <dbReference type="ARBA" id="ARBA00022679"/>
    </source>
</evidence>
<dbReference type="CDD" id="cd02440">
    <property type="entry name" value="AdoMet_MTases"/>
    <property type="match status" value="1"/>
</dbReference>
<dbReference type="PANTHER" id="PTHR13090">
    <property type="entry name" value="ARGININE-HYDROXYLASE NDUFAF5, MITOCHONDRIAL"/>
    <property type="match status" value="1"/>
</dbReference>